<evidence type="ECO:0000313" key="18">
    <source>
        <dbReference type="EMBL" id="NEV69084.1"/>
    </source>
</evidence>
<reference evidence="18" key="1">
    <citation type="submission" date="2014-11" db="EMBL/GenBank/DDBJ databases">
        <authorList>
            <person name="Malar M.C."/>
            <person name="Sen D."/>
            <person name="Tripathy S."/>
        </authorList>
    </citation>
    <scope>NUCLEOTIDE SEQUENCE</scope>
    <source>
        <strain evidence="18">BDU141951</strain>
    </source>
</reference>
<keyword evidence="4 14" id="KW-0963">Cytoplasm</keyword>
<evidence type="ECO:0000256" key="7">
    <source>
        <dbReference type="ARBA" id="ARBA00022741"/>
    </source>
</evidence>
<evidence type="ECO:0000259" key="17">
    <source>
        <dbReference type="Pfam" id="PF08245"/>
    </source>
</evidence>
<comment type="pathway">
    <text evidence="2 14">Cell wall biogenesis; peptidoglycan biosynthesis.</text>
</comment>
<evidence type="ECO:0000256" key="2">
    <source>
        <dbReference type="ARBA" id="ARBA00004752"/>
    </source>
</evidence>
<dbReference type="SUPFAM" id="SSF51984">
    <property type="entry name" value="MurCD N-terminal domain"/>
    <property type="match status" value="1"/>
</dbReference>
<dbReference type="InterPro" id="IPR005758">
    <property type="entry name" value="UDP-N-AcMur_Ala_ligase_MurC"/>
</dbReference>
<dbReference type="InterPro" id="IPR013221">
    <property type="entry name" value="Mur_ligase_cen"/>
</dbReference>
<evidence type="ECO:0000259" key="15">
    <source>
        <dbReference type="Pfam" id="PF01225"/>
    </source>
</evidence>
<keyword evidence="8 14" id="KW-0067">ATP-binding</keyword>
<evidence type="ECO:0000259" key="16">
    <source>
        <dbReference type="Pfam" id="PF02875"/>
    </source>
</evidence>
<dbReference type="Gene3D" id="3.40.1190.10">
    <property type="entry name" value="Mur-like, catalytic domain"/>
    <property type="match status" value="1"/>
</dbReference>
<reference evidence="18" key="3">
    <citation type="submission" date="2020-02" db="EMBL/GenBank/DDBJ databases">
        <authorList>
            <person name="Sarangi A.N."/>
            <person name="Ghosh S."/>
            <person name="Mukherjee M."/>
            <person name="Tripathy S."/>
        </authorList>
    </citation>
    <scope>NUCLEOTIDE SEQUENCE</scope>
    <source>
        <strain evidence="18">BDU141951</strain>
    </source>
</reference>
<evidence type="ECO:0000256" key="3">
    <source>
        <dbReference type="ARBA" id="ARBA00012211"/>
    </source>
</evidence>
<dbReference type="SUPFAM" id="SSF53244">
    <property type="entry name" value="MurD-like peptide ligases, peptide-binding domain"/>
    <property type="match status" value="1"/>
</dbReference>
<keyword evidence="11 14" id="KW-0131">Cell cycle</keyword>
<dbReference type="PANTHER" id="PTHR43445">
    <property type="entry name" value="UDP-N-ACETYLMURAMATE--L-ALANINE LIGASE-RELATED"/>
    <property type="match status" value="1"/>
</dbReference>
<dbReference type="InterPro" id="IPR050061">
    <property type="entry name" value="MurCDEF_pg_biosynth"/>
</dbReference>
<dbReference type="SUPFAM" id="SSF53623">
    <property type="entry name" value="MurD-like peptide ligases, catalytic domain"/>
    <property type="match status" value="1"/>
</dbReference>
<dbReference type="GO" id="GO:0051301">
    <property type="term" value="P:cell division"/>
    <property type="evidence" value="ECO:0007669"/>
    <property type="project" value="UniProtKB-KW"/>
</dbReference>
<comment type="caution">
    <text evidence="18">The sequence shown here is derived from an EMBL/GenBank/DDBJ whole genome shotgun (WGS) entry which is preliminary data.</text>
</comment>
<comment type="catalytic activity">
    <reaction evidence="13 14">
        <text>UDP-N-acetyl-alpha-D-muramate + L-alanine + ATP = UDP-N-acetyl-alpha-D-muramoyl-L-alanine + ADP + phosphate + H(+)</text>
        <dbReference type="Rhea" id="RHEA:23372"/>
        <dbReference type="ChEBI" id="CHEBI:15378"/>
        <dbReference type="ChEBI" id="CHEBI:30616"/>
        <dbReference type="ChEBI" id="CHEBI:43474"/>
        <dbReference type="ChEBI" id="CHEBI:57972"/>
        <dbReference type="ChEBI" id="CHEBI:70757"/>
        <dbReference type="ChEBI" id="CHEBI:83898"/>
        <dbReference type="ChEBI" id="CHEBI:456216"/>
        <dbReference type="EC" id="6.3.2.8"/>
    </reaction>
</comment>
<dbReference type="AlphaFoldDB" id="A0A0C1V931"/>
<evidence type="ECO:0000256" key="12">
    <source>
        <dbReference type="ARBA" id="ARBA00023316"/>
    </source>
</evidence>
<evidence type="ECO:0000256" key="4">
    <source>
        <dbReference type="ARBA" id="ARBA00022490"/>
    </source>
</evidence>
<keyword evidence="5 14" id="KW-0436">Ligase</keyword>
<dbReference type="InterPro" id="IPR036565">
    <property type="entry name" value="Mur-like_cat_sf"/>
</dbReference>
<protein>
    <recommendedName>
        <fullName evidence="3 14">UDP-N-acetylmuramate--L-alanine ligase</fullName>
        <ecNumber evidence="3 14">6.3.2.8</ecNumber>
    </recommendedName>
    <alternativeName>
        <fullName evidence="14">UDP-N-acetylmuramoyl-L-alanine synthetase</fullName>
    </alternativeName>
</protein>
<dbReference type="EMBL" id="JTHE02000003">
    <property type="protein sequence ID" value="NEV69084.1"/>
    <property type="molecule type" value="Genomic_DNA"/>
</dbReference>
<dbReference type="Pfam" id="PF08245">
    <property type="entry name" value="Mur_ligase_M"/>
    <property type="match status" value="1"/>
</dbReference>
<evidence type="ECO:0000256" key="5">
    <source>
        <dbReference type="ARBA" id="ARBA00022598"/>
    </source>
</evidence>
<name>A0A0C1V931_9CYAN</name>
<evidence type="ECO:0000256" key="1">
    <source>
        <dbReference type="ARBA" id="ARBA00004496"/>
    </source>
</evidence>
<organism evidence="18">
    <name type="scientific">Lyngbya confervoides BDU141951</name>
    <dbReference type="NCBI Taxonomy" id="1574623"/>
    <lineage>
        <taxon>Bacteria</taxon>
        <taxon>Bacillati</taxon>
        <taxon>Cyanobacteriota</taxon>
        <taxon>Cyanophyceae</taxon>
        <taxon>Oscillatoriophycideae</taxon>
        <taxon>Oscillatoriales</taxon>
        <taxon>Microcoleaceae</taxon>
        <taxon>Lyngbya</taxon>
    </lineage>
</organism>
<gene>
    <name evidence="14" type="primary">murC</name>
    <name evidence="18" type="ORF">QQ91_018445</name>
</gene>
<accession>A0A0C1V931</accession>
<dbReference type="InterPro" id="IPR036615">
    <property type="entry name" value="Mur_ligase_C_dom_sf"/>
</dbReference>
<dbReference type="HAMAP" id="MF_00046">
    <property type="entry name" value="MurC"/>
    <property type="match status" value="1"/>
</dbReference>
<dbReference type="InterPro" id="IPR004101">
    <property type="entry name" value="Mur_ligase_C"/>
</dbReference>
<comment type="function">
    <text evidence="14">Cell wall formation.</text>
</comment>
<evidence type="ECO:0000256" key="13">
    <source>
        <dbReference type="ARBA" id="ARBA00047833"/>
    </source>
</evidence>
<evidence type="ECO:0000256" key="8">
    <source>
        <dbReference type="ARBA" id="ARBA00022840"/>
    </source>
</evidence>
<dbReference type="UniPathway" id="UPA00219"/>
<dbReference type="NCBIfam" id="TIGR01082">
    <property type="entry name" value="murC"/>
    <property type="match status" value="1"/>
</dbReference>
<evidence type="ECO:0000256" key="11">
    <source>
        <dbReference type="ARBA" id="ARBA00023306"/>
    </source>
</evidence>
<dbReference type="GO" id="GO:0009252">
    <property type="term" value="P:peptidoglycan biosynthetic process"/>
    <property type="evidence" value="ECO:0007669"/>
    <property type="project" value="UniProtKB-UniRule"/>
</dbReference>
<dbReference type="GO" id="GO:0005524">
    <property type="term" value="F:ATP binding"/>
    <property type="evidence" value="ECO:0007669"/>
    <property type="project" value="UniProtKB-UniRule"/>
</dbReference>
<dbReference type="InterPro" id="IPR000713">
    <property type="entry name" value="Mur_ligase_N"/>
</dbReference>
<evidence type="ECO:0000256" key="6">
    <source>
        <dbReference type="ARBA" id="ARBA00022618"/>
    </source>
</evidence>
<evidence type="ECO:0000256" key="14">
    <source>
        <dbReference type="HAMAP-Rule" id="MF_00046"/>
    </source>
</evidence>
<dbReference type="EC" id="6.3.2.8" evidence="3 14"/>
<feature type="domain" description="Mur ligase central" evidence="17">
    <location>
        <begin position="138"/>
        <end position="311"/>
    </location>
</feature>
<dbReference type="Gene3D" id="3.90.190.20">
    <property type="entry name" value="Mur ligase, C-terminal domain"/>
    <property type="match status" value="1"/>
</dbReference>
<keyword evidence="10 14" id="KW-0573">Peptidoglycan synthesis</keyword>
<keyword evidence="9 14" id="KW-0133">Cell shape</keyword>
<keyword evidence="6 14" id="KW-0132">Cell division</keyword>
<reference evidence="18" key="2">
    <citation type="journal article" date="2015" name="Genome Announc.">
        <title>Draft Genome Sequence of Filamentous Marine Cyanobacterium Lyngbya confervoides Strain BDU141951.</title>
        <authorList>
            <person name="Chandrababunaidu M.M."/>
            <person name="Sen D."/>
            <person name="Tripathy S."/>
        </authorList>
    </citation>
    <scope>NUCLEOTIDE SEQUENCE</scope>
    <source>
        <strain evidence="18">BDU141951</strain>
    </source>
</reference>
<feature type="domain" description="Mur ligase N-terminal catalytic" evidence="15">
    <location>
        <begin position="12"/>
        <end position="133"/>
    </location>
</feature>
<sequence length="496" mass="53972">MLNSVDFSGRPFHFIGIGGIGMSALAYVLTQKQLPVSGSDLRLSHITQRLQEAGAHIFWRQEAENLRFFEQSLSPTCEQRPFAAYVQSLSQVLPQVVCSTAINESNEEYRAALQMGCPILHRSDLLAALMNEQQSVAVAGTHGKTTTSSMVGYALLAANLDPTIVVGGEVSAWEGNAHLGTSDWFVAEADESDGSLVKLAANIGIITNIELDHPDHYETLDDVVDIFRRFSQQTETIIVSADCETIAKYIDAEITYSVEVGKDADYTVTDVVYGANGTRAVVWERGARLGILRLSVPGKHNLSNALAAIAAGRHMGLDFADLSAGLAKFEGARRRFERRGFYNGIQFVDDYAHHPSEIKATLSTASLLKSSDVSLSSQVNRIVAIFQPHRYSRVTAFLDDFAEAFADADEVIVTDVYSAGEAAPSDFCTKKVGQAIALHHPHVQYCPSLDAVSTVLKERLQPGDMALFLGAGNLNRIIPEVMEPFMAAEMQAVQQA</sequence>
<dbReference type="Pfam" id="PF01225">
    <property type="entry name" value="Mur_ligase"/>
    <property type="match status" value="1"/>
</dbReference>
<dbReference type="PANTHER" id="PTHR43445:SF3">
    <property type="entry name" value="UDP-N-ACETYLMURAMATE--L-ALANINE LIGASE"/>
    <property type="match status" value="1"/>
</dbReference>
<dbReference type="GO" id="GO:0071555">
    <property type="term" value="P:cell wall organization"/>
    <property type="evidence" value="ECO:0007669"/>
    <property type="project" value="UniProtKB-KW"/>
</dbReference>
<dbReference type="GO" id="GO:0005737">
    <property type="term" value="C:cytoplasm"/>
    <property type="evidence" value="ECO:0007669"/>
    <property type="project" value="UniProtKB-SubCell"/>
</dbReference>
<comment type="subcellular location">
    <subcellularLocation>
        <location evidence="1 14">Cytoplasm</location>
    </subcellularLocation>
</comment>
<dbReference type="GO" id="GO:0008763">
    <property type="term" value="F:UDP-N-acetylmuramate-L-alanine ligase activity"/>
    <property type="evidence" value="ECO:0007669"/>
    <property type="project" value="UniProtKB-UniRule"/>
</dbReference>
<comment type="similarity">
    <text evidence="14">Belongs to the MurCDEF family.</text>
</comment>
<evidence type="ECO:0000256" key="9">
    <source>
        <dbReference type="ARBA" id="ARBA00022960"/>
    </source>
</evidence>
<keyword evidence="7 14" id="KW-0547">Nucleotide-binding</keyword>
<proteinExistence type="inferred from homology"/>
<dbReference type="Gene3D" id="3.40.50.720">
    <property type="entry name" value="NAD(P)-binding Rossmann-like Domain"/>
    <property type="match status" value="1"/>
</dbReference>
<feature type="binding site" evidence="14">
    <location>
        <begin position="140"/>
        <end position="146"/>
    </location>
    <ligand>
        <name>ATP</name>
        <dbReference type="ChEBI" id="CHEBI:30616"/>
    </ligand>
</feature>
<dbReference type="GO" id="GO:0008360">
    <property type="term" value="P:regulation of cell shape"/>
    <property type="evidence" value="ECO:0007669"/>
    <property type="project" value="UniProtKB-KW"/>
</dbReference>
<feature type="domain" description="Mur ligase C-terminal" evidence="16">
    <location>
        <begin position="334"/>
        <end position="472"/>
    </location>
</feature>
<dbReference type="Pfam" id="PF02875">
    <property type="entry name" value="Mur_ligase_C"/>
    <property type="match status" value="1"/>
</dbReference>
<keyword evidence="12 14" id="KW-0961">Cell wall biogenesis/degradation</keyword>
<evidence type="ECO:0000256" key="10">
    <source>
        <dbReference type="ARBA" id="ARBA00022984"/>
    </source>
</evidence>